<reference evidence="1 2" key="1">
    <citation type="submission" date="2019-02" db="EMBL/GenBank/DDBJ databases">
        <title>Deep-cultivation of Planctomycetes and their phenomic and genomic characterization uncovers novel biology.</title>
        <authorList>
            <person name="Wiegand S."/>
            <person name="Jogler M."/>
            <person name="Boedeker C."/>
            <person name="Pinto D."/>
            <person name="Vollmers J."/>
            <person name="Rivas-Marin E."/>
            <person name="Kohn T."/>
            <person name="Peeters S.H."/>
            <person name="Heuer A."/>
            <person name="Rast P."/>
            <person name="Oberbeckmann S."/>
            <person name="Bunk B."/>
            <person name="Jeske O."/>
            <person name="Meyerdierks A."/>
            <person name="Storesund J.E."/>
            <person name="Kallscheuer N."/>
            <person name="Luecker S."/>
            <person name="Lage O.M."/>
            <person name="Pohl T."/>
            <person name="Merkel B.J."/>
            <person name="Hornburger P."/>
            <person name="Mueller R.-W."/>
            <person name="Bruemmer F."/>
            <person name="Labrenz M."/>
            <person name="Spormann A.M."/>
            <person name="Op den Camp H."/>
            <person name="Overmann J."/>
            <person name="Amann R."/>
            <person name="Jetten M.S.M."/>
            <person name="Mascher T."/>
            <person name="Medema M.H."/>
            <person name="Devos D.P."/>
            <person name="Kaster A.-K."/>
            <person name="Ovreas L."/>
            <person name="Rohde M."/>
            <person name="Galperin M.Y."/>
            <person name="Jogler C."/>
        </authorList>
    </citation>
    <scope>NUCLEOTIDE SEQUENCE [LARGE SCALE GENOMIC DNA]</scope>
    <source>
        <strain evidence="1 2">Pla133</strain>
    </source>
</reference>
<dbReference type="Pfam" id="PF12840">
    <property type="entry name" value="HTH_20"/>
    <property type="match status" value="1"/>
</dbReference>
<dbReference type="Gene3D" id="1.10.10.10">
    <property type="entry name" value="Winged helix-like DNA-binding domain superfamily/Winged helix DNA-binding domain"/>
    <property type="match status" value="1"/>
</dbReference>
<evidence type="ECO:0000313" key="2">
    <source>
        <dbReference type="Proteomes" id="UP000316921"/>
    </source>
</evidence>
<dbReference type="CDD" id="cd00090">
    <property type="entry name" value="HTH_ARSR"/>
    <property type="match status" value="1"/>
</dbReference>
<dbReference type="InterPro" id="IPR036390">
    <property type="entry name" value="WH_DNA-bd_sf"/>
</dbReference>
<dbReference type="AlphaFoldDB" id="A0A518BMS5"/>
<dbReference type="InterPro" id="IPR011991">
    <property type="entry name" value="ArsR-like_HTH"/>
</dbReference>
<name>A0A518BMS5_9BACT</name>
<protein>
    <submittedName>
        <fullName evidence="1">Helix-turn-helix domain protein</fullName>
    </submittedName>
</protein>
<sequence>MTNRSNRPDQLALGPQAVAEFFKPARLELYDCLQACGPASVADLAVRLGRPADALYYHLRKLEQLGVLERLKDRAAGEGEAGRNGAIYAATSRSVVMRLDPGSAASRRAWLQGAQAVHRMGSRNVESALESGSVRTEGPDRNLTVQRVRARLGPDELREVNRLLDELSSLLRGHSNNAEGQVHALTLTLCPLEERAR</sequence>
<dbReference type="InterPro" id="IPR036388">
    <property type="entry name" value="WH-like_DNA-bd_sf"/>
</dbReference>
<dbReference type="GO" id="GO:0006355">
    <property type="term" value="P:regulation of DNA-templated transcription"/>
    <property type="evidence" value="ECO:0007669"/>
    <property type="project" value="UniProtKB-ARBA"/>
</dbReference>
<evidence type="ECO:0000313" key="1">
    <source>
        <dbReference type="EMBL" id="QDU68257.1"/>
    </source>
</evidence>
<dbReference type="Proteomes" id="UP000316921">
    <property type="component" value="Chromosome"/>
</dbReference>
<proteinExistence type="predicted"/>
<dbReference type="KEGG" id="pbap:Pla133_33520"/>
<dbReference type="RefSeq" id="WP_419191604.1">
    <property type="nucleotide sequence ID" value="NZ_CP036287.1"/>
</dbReference>
<keyword evidence="2" id="KW-1185">Reference proteome</keyword>
<gene>
    <name evidence="1" type="ORF">Pla133_33520</name>
</gene>
<dbReference type="SUPFAM" id="SSF46785">
    <property type="entry name" value="Winged helix' DNA-binding domain"/>
    <property type="match status" value="1"/>
</dbReference>
<accession>A0A518BMS5</accession>
<dbReference type="EMBL" id="CP036287">
    <property type="protein sequence ID" value="QDU68257.1"/>
    <property type="molecule type" value="Genomic_DNA"/>
</dbReference>
<organism evidence="1 2">
    <name type="scientific">Engelhardtia mirabilis</name>
    <dbReference type="NCBI Taxonomy" id="2528011"/>
    <lineage>
        <taxon>Bacteria</taxon>
        <taxon>Pseudomonadati</taxon>
        <taxon>Planctomycetota</taxon>
        <taxon>Planctomycetia</taxon>
        <taxon>Planctomycetia incertae sedis</taxon>
        <taxon>Engelhardtia</taxon>
    </lineage>
</organism>